<feature type="transmembrane region" description="Helical" evidence="1">
    <location>
        <begin position="142"/>
        <end position="166"/>
    </location>
</feature>
<evidence type="ECO:0000313" key="2">
    <source>
        <dbReference type="EMBL" id="EDK31217.1"/>
    </source>
</evidence>
<dbReference type="KEGG" id="tet:TTHERM_00529531"/>
<keyword evidence="1 2" id="KW-0812">Transmembrane</keyword>
<evidence type="ECO:0000256" key="1">
    <source>
        <dbReference type="SAM" id="Phobius"/>
    </source>
</evidence>
<protein>
    <submittedName>
        <fullName evidence="2">Transmembrane protein, putative</fullName>
    </submittedName>
</protein>
<accession>A4VF34</accession>
<dbReference type="RefSeq" id="XP_001470621.1">
    <property type="nucleotide sequence ID" value="XM_001470586.2"/>
</dbReference>
<feature type="transmembrane region" description="Helical" evidence="1">
    <location>
        <begin position="69"/>
        <end position="92"/>
    </location>
</feature>
<feature type="transmembrane region" description="Helical" evidence="1">
    <location>
        <begin position="7"/>
        <end position="25"/>
    </location>
</feature>
<evidence type="ECO:0000313" key="3">
    <source>
        <dbReference type="Proteomes" id="UP000009168"/>
    </source>
</evidence>
<feature type="transmembrane region" description="Helical" evidence="1">
    <location>
        <begin position="31"/>
        <end position="48"/>
    </location>
</feature>
<dbReference type="GeneID" id="7837815"/>
<keyword evidence="1" id="KW-0472">Membrane</keyword>
<feature type="transmembrane region" description="Helical" evidence="1">
    <location>
        <begin position="112"/>
        <end position="130"/>
    </location>
</feature>
<dbReference type="AlphaFoldDB" id="A4VF34"/>
<name>A4VF34_TETTS</name>
<organism evidence="2 3">
    <name type="scientific">Tetrahymena thermophila (strain SB210)</name>
    <dbReference type="NCBI Taxonomy" id="312017"/>
    <lineage>
        <taxon>Eukaryota</taxon>
        <taxon>Sar</taxon>
        <taxon>Alveolata</taxon>
        <taxon>Ciliophora</taxon>
        <taxon>Intramacronucleata</taxon>
        <taxon>Oligohymenophorea</taxon>
        <taxon>Hymenostomatida</taxon>
        <taxon>Tetrahymenina</taxon>
        <taxon>Tetrahymenidae</taxon>
        <taxon>Tetrahymena</taxon>
    </lineage>
</organism>
<keyword evidence="3" id="KW-1185">Reference proteome</keyword>
<dbReference type="HOGENOM" id="CLU_1051615_0_0_1"/>
<gene>
    <name evidence="2" type="ORF">TTHERM_00529531</name>
</gene>
<dbReference type="InParanoid" id="A4VF34"/>
<sequence>MIHQQFVYLLSYLLVCLLVCLYLDFQKILVNQIQINYFITTIIKFWIIETSRINKQFNRSKYKIMLKKFYLVFSIYLSCNLLVNSFFCQKFLRLHNKEKITEFQEMQSQFPSYYSNLVILALIGYIIFIFQRLTDYFNVCQVYLCIARIFQFFQALFYSSSIYLSYQTLFGNEILNQFYEDYQSIDSFKDSQETLAYLKSYSTMIQVLQITFYTQLVLVPLIFIILIIYHKLHFKLGTFYKQGNQVSEHSFVQQIDENVETAERQ</sequence>
<reference evidence="3" key="1">
    <citation type="journal article" date="2006" name="PLoS Biol.">
        <title>Macronuclear genome sequence of the ciliate Tetrahymena thermophila, a model eukaryote.</title>
        <authorList>
            <person name="Eisen J.A."/>
            <person name="Coyne R.S."/>
            <person name="Wu M."/>
            <person name="Wu D."/>
            <person name="Thiagarajan M."/>
            <person name="Wortman J.R."/>
            <person name="Badger J.H."/>
            <person name="Ren Q."/>
            <person name="Amedeo P."/>
            <person name="Jones K.M."/>
            <person name="Tallon L.J."/>
            <person name="Delcher A.L."/>
            <person name="Salzberg S.L."/>
            <person name="Silva J.C."/>
            <person name="Haas B.J."/>
            <person name="Majoros W.H."/>
            <person name="Farzad M."/>
            <person name="Carlton J.M."/>
            <person name="Smith R.K. Jr."/>
            <person name="Garg J."/>
            <person name="Pearlman R.E."/>
            <person name="Karrer K.M."/>
            <person name="Sun L."/>
            <person name="Manning G."/>
            <person name="Elde N.C."/>
            <person name="Turkewitz A.P."/>
            <person name="Asai D.J."/>
            <person name="Wilkes D.E."/>
            <person name="Wang Y."/>
            <person name="Cai H."/>
            <person name="Collins K."/>
            <person name="Stewart B.A."/>
            <person name="Lee S.R."/>
            <person name="Wilamowska K."/>
            <person name="Weinberg Z."/>
            <person name="Ruzzo W.L."/>
            <person name="Wloga D."/>
            <person name="Gaertig J."/>
            <person name="Frankel J."/>
            <person name="Tsao C.-C."/>
            <person name="Gorovsky M.A."/>
            <person name="Keeling P.J."/>
            <person name="Waller R.F."/>
            <person name="Patron N.J."/>
            <person name="Cherry J.M."/>
            <person name="Stover N.A."/>
            <person name="Krieger C.J."/>
            <person name="del Toro C."/>
            <person name="Ryder H.F."/>
            <person name="Williamson S.C."/>
            <person name="Barbeau R.A."/>
            <person name="Hamilton E.P."/>
            <person name="Orias E."/>
        </authorList>
    </citation>
    <scope>NUCLEOTIDE SEQUENCE [LARGE SCALE GENOMIC DNA]</scope>
    <source>
        <strain evidence="3">SB210</strain>
    </source>
</reference>
<feature type="transmembrane region" description="Helical" evidence="1">
    <location>
        <begin position="210"/>
        <end position="229"/>
    </location>
</feature>
<dbReference type="Proteomes" id="UP000009168">
    <property type="component" value="Unassembled WGS sequence"/>
</dbReference>
<proteinExistence type="predicted"/>
<dbReference type="EMBL" id="GG662522">
    <property type="protein sequence ID" value="EDK31217.1"/>
    <property type="molecule type" value="Genomic_DNA"/>
</dbReference>
<keyword evidence="1" id="KW-1133">Transmembrane helix</keyword>